<proteinExistence type="predicted"/>
<dbReference type="Pfam" id="PF00534">
    <property type="entry name" value="Glycos_transf_1"/>
    <property type="match status" value="1"/>
</dbReference>
<accession>A0A094PND4</accession>
<dbReference type="InterPro" id="IPR050194">
    <property type="entry name" value="Glycosyltransferase_grp1"/>
</dbReference>
<sequence>MIIGIVAESYWPRINGVSNSVLRSAKYLESLGHKVVVITAGQNTKDEPLGTEVVRLPSLSIPTIHDYDLALTTKRKIEKLIKKYNFDILHVASPFVLGEIALRAAKELRVPSIAIYQTDVTGFAKYYGYAAVGKFSDFWLRHIHNLATINLVPSIWAKQKLSNLGVNNIALWKRGVDIESFNPKHKDLSLRLKWNSRADLFVGYVGRLAPEKNIEDLKLIPESPRIQVVIIGDGPSRYKLQEDMPKAIFTGRLTGLELSKAYASLDILIAPGRNETFCQVAQEGLASGNCVLAPSQGATQELIKHEKTGFIYNNAQDLDFTKIFQRLLINPSLIDNLAQQARASVEQNTWESVCDDLINFYQKALNPNPMKVAS</sequence>
<evidence type="ECO:0000313" key="3">
    <source>
        <dbReference type="EMBL" id="KGA13250.1"/>
    </source>
</evidence>
<evidence type="ECO:0008006" key="4">
    <source>
        <dbReference type="Google" id="ProtNLM"/>
    </source>
</evidence>
<comment type="caution">
    <text evidence="3">The sequence shown here is derived from an EMBL/GenBank/DDBJ whole genome shotgun (WGS) entry which is preliminary data.</text>
</comment>
<feature type="domain" description="Glycosyl transferase family 1" evidence="1">
    <location>
        <begin position="199"/>
        <end position="342"/>
    </location>
</feature>
<reference evidence="3" key="1">
    <citation type="submission" date="2014-06" db="EMBL/GenBank/DDBJ databases">
        <title>Key roles for freshwater Actinobacteria revealed by deep metagenomic sequencing.</title>
        <authorList>
            <person name="Ghai R."/>
            <person name="Mizuno C.M."/>
            <person name="Picazo A."/>
            <person name="Camacho A."/>
            <person name="Rodriguez-Valera F."/>
        </authorList>
    </citation>
    <scope>NUCLEOTIDE SEQUENCE</scope>
</reference>
<dbReference type="InterPro" id="IPR001296">
    <property type="entry name" value="Glyco_trans_1"/>
</dbReference>
<gene>
    <name evidence="3" type="ORF">GM51_20280</name>
</gene>
<dbReference type="SUPFAM" id="SSF53756">
    <property type="entry name" value="UDP-Glycosyltransferase/glycogen phosphorylase"/>
    <property type="match status" value="1"/>
</dbReference>
<dbReference type="AlphaFoldDB" id="A0A094PND4"/>
<evidence type="ECO:0000259" key="1">
    <source>
        <dbReference type="Pfam" id="PF00534"/>
    </source>
</evidence>
<dbReference type="Pfam" id="PF13439">
    <property type="entry name" value="Glyco_transf_4"/>
    <property type="match status" value="1"/>
</dbReference>
<dbReference type="Gene3D" id="3.40.50.2000">
    <property type="entry name" value="Glycogen Phosphorylase B"/>
    <property type="match status" value="2"/>
</dbReference>
<dbReference type="PANTHER" id="PTHR45947:SF3">
    <property type="entry name" value="SULFOQUINOVOSYL TRANSFERASE SQD2"/>
    <property type="match status" value="1"/>
</dbReference>
<organism evidence="3">
    <name type="scientific">freshwater metagenome</name>
    <dbReference type="NCBI Taxonomy" id="449393"/>
    <lineage>
        <taxon>unclassified sequences</taxon>
        <taxon>metagenomes</taxon>
        <taxon>ecological metagenomes</taxon>
    </lineage>
</organism>
<dbReference type="PANTHER" id="PTHR45947">
    <property type="entry name" value="SULFOQUINOVOSYL TRANSFERASE SQD2"/>
    <property type="match status" value="1"/>
</dbReference>
<dbReference type="EMBL" id="JNSL01000195">
    <property type="protein sequence ID" value="KGA13250.1"/>
    <property type="molecule type" value="Genomic_DNA"/>
</dbReference>
<evidence type="ECO:0000259" key="2">
    <source>
        <dbReference type="Pfam" id="PF13439"/>
    </source>
</evidence>
<dbReference type="CDD" id="cd03814">
    <property type="entry name" value="GT4-like"/>
    <property type="match status" value="1"/>
</dbReference>
<protein>
    <recommendedName>
        <fullName evidence="4">Glycosyltransferase subfamily 4-like N-terminal domain-containing protein</fullName>
    </recommendedName>
</protein>
<name>A0A094PND4_9ZZZZ</name>
<dbReference type="GO" id="GO:0016758">
    <property type="term" value="F:hexosyltransferase activity"/>
    <property type="evidence" value="ECO:0007669"/>
    <property type="project" value="TreeGrafter"/>
</dbReference>
<dbReference type="InterPro" id="IPR028098">
    <property type="entry name" value="Glyco_trans_4-like_N"/>
</dbReference>
<feature type="domain" description="Glycosyltransferase subfamily 4-like N-terminal" evidence="2">
    <location>
        <begin position="14"/>
        <end position="179"/>
    </location>
</feature>